<dbReference type="InterPro" id="IPR003545">
    <property type="entry name" value="Telomerase_RT"/>
</dbReference>
<evidence type="ECO:0000256" key="8">
    <source>
        <dbReference type="ARBA" id="ARBA00022842"/>
    </source>
</evidence>
<dbReference type="PRINTS" id="PR01365">
    <property type="entry name" value="TELOMERASERT"/>
</dbReference>
<keyword evidence="9 13" id="KW-0779">Telomere</keyword>
<evidence type="ECO:0000256" key="12">
    <source>
        <dbReference type="ARBA" id="ARBA00048173"/>
    </source>
</evidence>
<dbReference type="PANTHER" id="PTHR12066:SF0">
    <property type="entry name" value="TELOMERASE REVERSE TRANSCRIPTASE"/>
    <property type="match status" value="1"/>
</dbReference>
<evidence type="ECO:0000256" key="10">
    <source>
        <dbReference type="ARBA" id="ARBA00022918"/>
    </source>
</evidence>
<keyword evidence="8 13" id="KW-0460">Magnesium</keyword>
<feature type="domain" description="Reverse transcriptase" evidence="15">
    <location>
        <begin position="592"/>
        <end position="935"/>
    </location>
</feature>
<evidence type="ECO:0000313" key="17">
    <source>
        <dbReference type="Proteomes" id="UP001648503"/>
    </source>
</evidence>
<evidence type="ECO:0000313" key="16">
    <source>
        <dbReference type="EMBL" id="KAH6597841.1"/>
    </source>
</evidence>
<comment type="catalytic activity">
    <reaction evidence="12 13">
        <text>DNA(n) + a 2'-deoxyribonucleoside 5'-triphosphate = DNA(n+1) + diphosphate</text>
        <dbReference type="Rhea" id="RHEA:22508"/>
        <dbReference type="Rhea" id="RHEA-COMP:17339"/>
        <dbReference type="Rhea" id="RHEA-COMP:17340"/>
        <dbReference type="ChEBI" id="CHEBI:33019"/>
        <dbReference type="ChEBI" id="CHEBI:61560"/>
        <dbReference type="ChEBI" id="CHEBI:173112"/>
        <dbReference type="EC" id="2.7.7.49"/>
    </reaction>
</comment>
<evidence type="ECO:0000256" key="14">
    <source>
        <dbReference type="SAM" id="MobiDB-lite"/>
    </source>
</evidence>
<evidence type="ECO:0000256" key="2">
    <source>
        <dbReference type="ARBA" id="ARBA00012493"/>
    </source>
</evidence>
<dbReference type="Gene3D" id="3.30.70.2630">
    <property type="match status" value="1"/>
</dbReference>
<dbReference type="InterPro" id="IPR049139">
    <property type="entry name" value="TERT_C"/>
</dbReference>
<dbReference type="SUPFAM" id="SSF56672">
    <property type="entry name" value="DNA/RNA polymerases"/>
    <property type="match status" value="1"/>
</dbReference>
<reference evidence="16 17" key="1">
    <citation type="submission" date="2021-02" db="EMBL/GenBank/DDBJ databases">
        <title>Variation within the Batrachochytrium salamandrivorans European outbreak.</title>
        <authorList>
            <person name="Kelly M."/>
            <person name="Pasmans F."/>
            <person name="Shea T.P."/>
            <person name="Munoz J.F."/>
            <person name="Carranza S."/>
            <person name="Cuomo C.A."/>
            <person name="Martel A."/>
        </authorList>
    </citation>
    <scope>NUCLEOTIDE SEQUENCE [LARGE SCALE GENOMIC DNA]</scope>
    <source>
        <strain evidence="16 17">AMFP18/2</strain>
    </source>
</reference>
<keyword evidence="6 13" id="KW-0548">Nucleotidyltransferase</keyword>
<evidence type="ECO:0000256" key="11">
    <source>
        <dbReference type="ARBA" id="ARBA00023242"/>
    </source>
</evidence>
<feature type="region of interest" description="Disordered" evidence="14">
    <location>
        <begin position="254"/>
        <end position="288"/>
    </location>
</feature>
<dbReference type="CDD" id="cd01648">
    <property type="entry name" value="TERT"/>
    <property type="match status" value="1"/>
</dbReference>
<evidence type="ECO:0000256" key="1">
    <source>
        <dbReference type="ARBA" id="ARBA00008001"/>
    </source>
</evidence>
<feature type="compositionally biased region" description="Polar residues" evidence="14">
    <location>
        <begin position="276"/>
        <end position="288"/>
    </location>
</feature>
<dbReference type="Pfam" id="PF12009">
    <property type="entry name" value="Telomerase_RBD"/>
    <property type="match status" value="1"/>
</dbReference>
<comment type="subcellular location">
    <subcellularLocation>
        <location evidence="13">Nucleus</location>
    </subcellularLocation>
    <subcellularLocation>
        <location evidence="13">Chromosome</location>
        <location evidence="13">Telomere</location>
    </subcellularLocation>
</comment>
<dbReference type="InterPro" id="IPR021891">
    <property type="entry name" value="Telomerase_RBD"/>
</dbReference>
<dbReference type="PROSITE" id="PS50878">
    <property type="entry name" value="RT_POL"/>
    <property type="match status" value="1"/>
</dbReference>
<keyword evidence="5 13" id="KW-0808">Transferase</keyword>
<keyword evidence="11 13" id="KW-0539">Nucleus</keyword>
<keyword evidence="10 13" id="KW-0695">RNA-directed DNA polymerase</keyword>
<keyword evidence="4 13" id="KW-0158">Chromosome</keyword>
<evidence type="ECO:0000256" key="6">
    <source>
        <dbReference type="ARBA" id="ARBA00022695"/>
    </source>
</evidence>
<evidence type="ECO:0000259" key="15">
    <source>
        <dbReference type="PROSITE" id="PS50878"/>
    </source>
</evidence>
<proteinExistence type="inferred from homology"/>
<dbReference type="EC" id="2.7.7.49" evidence="2 13"/>
<keyword evidence="17" id="KW-1185">Reference proteome</keyword>
<sequence length="1129" mass="128024">MSKSLAAVFGKNNVCSLAVFLSARWDDGLQPQPSTVDHSGSGTTVVSASRPIDSTLPILRPSDPPALVSLLLDTLVGVASLSTKLNQPIPEHRLPGYNRSQSELINRQIEHILQSRKSTKNVLALGYRQISGRSVGAMSSTMCLESYFPNTLTGTLKTLAWQILLERIGDFSMGYLLRETRTPVVDMDIYSARLNLPAFSIHESSKIALLEKPPDCPKDSTRDTILSSGESHLVSKKREFSSIDTHECHSIDNTVENAQPGSHKRARKRVSKKAATLSNSKSPIQPGTEISTKSSALISIRPSMIILPWSCIFYGRPSFTNRHTQRYGFPNSHILCLLERDPKVLLRELSRSIFPLQYHLTSPLTEAKVSGENWLKRRNYGGATIPTKRPRRIMALNSLLEKVILLCKKCNYHALLDHYCPLPQVRSVKKSINRMLDLSIEHQKVSLFIKSVLKHIIPKDLWGDDSNRDVILAVVSQLVSLRRYETLSLQNIITGIKMSKMKWLAYGTITRSHVSSCETEKQQQILYEFLYWLFADVVITLIKTNFYATDTAPYKNRVFYFRHEMWGRVGQYLQESARASLLEPIDMTDMANVLADAGGQRALGFSSIRFLPKEVGARTIMNLGRKPNVKEMEYIGLSPNQIKRLLCFRNKGANMLSINQLLQNAHHVLSFEKTHRPTLINNAVMGLNDIYLKFKAYKMGLVEAHIGGKIPQLYCCKMDIASCFDTIQHDKLLSILETFLSKTDYVIQKYATLYASGERVRRGFHKRARDADFQKFSELVEESSAIVNHTVFTDQVEYQIEAANSIRDLLISHIKGNYVKIGKKFYRQKVGIPQGSILSTILCSLFYAHFENLYLADLLLNDSGTLLMRYVDDFFFISTSKLKAQQFMEIMHQPHPDYGCTANISKSLANFPIVLSGGRKIQLSDKDFPWCGVAIDLHRLEIKSVSFQSRSIFNIADSLTMDISRTPGQHLKEKLFHYLKAKFHPIYLDTSLNSVCGVLSNIYENFCSAAMRLCSYMRISFEGKIDRNLGFIIEIIEKAVCFGAQIMHSRMRSNPMLQNKCEFRVASKEIQSLGLKAFIFVLGRRKERFGQLLPPLRKLLVLIGISKPRERLHARIHAKSRRDAPKVVY</sequence>
<comment type="function">
    <text evidence="13">Telomerase is a ribonucleoprotein enzyme essential for the replication of chromosome termini in most eukaryotes. It elongates telomeres. It is a reverse transcriptase that adds simple sequence repeats to chromosome ends by copying a template sequence within the RNA component of the enzyme.</text>
</comment>
<evidence type="ECO:0000256" key="5">
    <source>
        <dbReference type="ARBA" id="ARBA00022679"/>
    </source>
</evidence>
<comment type="similarity">
    <text evidence="1 13">Belongs to the reverse transcriptase family. Telomerase subfamily.</text>
</comment>
<evidence type="ECO:0000256" key="3">
    <source>
        <dbReference type="ARBA" id="ARBA00016182"/>
    </source>
</evidence>
<dbReference type="SMART" id="SM00975">
    <property type="entry name" value="Telomerase_RBD"/>
    <property type="match status" value="1"/>
</dbReference>
<evidence type="ECO:0000256" key="9">
    <source>
        <dbReference type="ARBA" id="ARBA00022895"/>
    </source>
</evidence>
<dbReference type="Proteomes" id="UP001648503">
    <property type="component" value="Unassembled WGS sequence"/>
</dbReference>
<protein>
    <recommendedName>
        <fullName evidence="3 13">Telomerase reverse transcriptase</fullName>
        <ecNumber evidence="2 13">2.7.7.49</ecNumber>
    </recommendedName>
    <alternativeName>
        <fullName evidence="13">Telomerase catalytic subunit</fullName>
    </alternativeName>
</protein>
<feature type="compositionally biased region" description="Basic residues" evidence="14">
    <location>
        <begin position="262"/>
        <end position="272"/>
    </location>
</feature>
<comment type="caution">
    <text evidence="16">The sequence shown here is derived from an EMBL/GenBank/DDBJ whole genome shotgun (WGS) entry which is preliminary data.</text>
</comment>
<dbReference type="Gene3D" id="1.10.357.90">
    <property type="match status" value="1"/>
</dbReference>
<dbReference type="InterPro" id="IPR043502">
    <property type="entry name" value="DNA/RNA_pol_sf"/>
</dbReference>
<dbReference type="EMBL" id="JAFCIX010000127">
    <property type="protein sequence ID" value="KAH6597841.1"/>
    <property type="molecule type" value="Genomic_DNA"/>
</dbReference>
<dbReference type="InterPro" id="IPR000477">
    <property type="entry name" value="RT_dom"/>
</dbReference>
<dbReference type="Gene3D" id="1.10.132.70">
    <property type="match status" value="1"/>
</dbReference>
<evidence type="ECO:0000256" key="7">
    <source>
        <dbReference type="ARBA" id="ARBA00022723"/>
    </source>
</evidence>
<dbReference type="Pfam" id="PF21399">
    <property type="entry name" value="TERT_C"/>
    <property type="match status" value="1"/>
</dbReference>
<keyword evidence="7 13" id="KW-0479">Metal-binding</keyword>
<accession>A0ABQ8FHJ2</accession>
<dbReference type="PANTHER" id="PTHR12066">
    <property type="entry name" value="TELOMERASE REVERSE TRANSCRIPTASE"/>
    <property type="match status" value="1"/>
</dbReference>
<evidence type="ECO:0000256" key="13">
    <source>
        <dbReference type="RuleBase" id="RU365061"/>
    </source>
</evidence>
<evidence type="ECO:0000256" key="4">
    <source>
        <dbReference type="ARBA" id="ARBA00022454"/>
    </source>
</evidence>
<dbReference type="Pfam" id="PF00078">
    <property type="entry name" value="RVT_1"/>
    <property type="match status" value="1"/>
</dbReference>
<name>A0ABQ8FHJ2_9FUNG</name>
<gene>
    <name evidence="16" type="ORF">BASA50_004185</name>
</gene>
<organism evidence="16 17">
    <name type="scientific">Batrachochytrium salamandrivorans</name>
    <dbReference type="NCBI Taxonomy" id="1357716"/>
    <lineage>
        <taxon>Eukaryota</taxon>
        <taxon>Fungi</taxon>
        <taxon>Fungi incertae sedis</taxon>
        <taxon>Chytridiomycota</taxon>
        <taxon>Chytridiomycota incertae sedis</taxon>
        <taxon>Chytridiomycetes</taxon>
        <taxon>Rhizophydiales</taxon>
        <taxon>Rhizophydiales incertae sedis</taxon>
        <taxon>Batrachochytrium</taxon>
    </lineage>
</organism>